<dbReference type="Pfam" id="PF01593">
    <property type="entry name" value="Amino_oxidase"/>
    <property type="match status" value="1"/>
</dbReference>
<dbReference type="GO" id="GO:0008767">
    <property type="term" value="F:UDP-galactopyranose mutase activity"/>
    <property type="evidence" value="ECO:0007669"/>
    <property type="project" value="TreeGrafter"/>
</dbReference>
<dbReference type="AlphaFoldDB" id="A0A934IKI6"/>
<evidence type="ECO:0000259" key="1">
    <source>
        <dbReference type="Pfam" id="PF01593"/>
    </source>
</evidence>
<protein>
    <submittedName>
        <fullName evidence="2">NAD(P)/FAD-dependent oxidoreductase</fullName>
    </submittedName>
</protein>
<comment type="caution">
    <text evidence="2">The sequence shown here is derived from an EMBL/GenBank/DDBJ whole genome shotgun (WGS) entry which is preliminary data.</text>
</comment>
<reference evidence="2" key="1">
    <citation type="submission" date="2020-12" db="EMBL/GenBank/DDBJ databases">
        <title>Bacterial taxonomy.</title>
        <authorList>
            <person name="Pan X."/>
        </authorList>
    </citation>
    <scope>NUCLEOTIDE SEQUENCE</scope>
    <source>
        <strain evidence="2">KCTC 52957</strain>
    </source>
</reference>
<dbReference type="RefSeq" id="WP_198916839.1">
    <property type="nucleotide sequence ID" value="NZ_JAEKPD010000013.1"/>
</dbReference>
<dbReference type="NCBIfam" id="NF005546">
    <property type="entry name" value="PRK07208.1-2"/>
    <property type="match status" value="1"/>
</dbReference>
<sequence>MSDRIAVIAGAGPAGLTAAYELLTRTDIKPIIFEADSQVGGISKTVNYKGNRIDIGGHRFFSKSDRVMDWWTHVLPLQAVPDGEDGLTISYQNGHRKLDGPNAAAPDPDAVDEVMLVRNRVSRILYGRKMYDYPLKFSRKTFANLGARRTARIVGSYGRARLNPIRPEVTLRDFIVNRFGEELYATFFRDYTEKVWGVPCEDIPADWGAQRIKGVSITGLVRNVLRKMKPGRQSLSQKETETSLIEKFLYPKYGPGQLWEVVARQVEALGGQIHMNTRVEKIAHDGARINSVTVRDADGDERDVACDMFFSSMPITELIGGWTPPAPDPVREVADGLSYRDFMTVGLLLDKRGLGSGTMEPQAFPDNWIYIQESDVQVGRLQVFNNWSPYMVADPDTTWVGLEYFVAQGDDLWTRDDADMIAFGASEMEKLGLIAADSVLDGVVVRTPKTYPAYFGTYDRFDEVEDFTRQFDNLFCVGRNGMHRYNNQDHSMLTAMIAVDGLVEGRDVRHLLWDVNTEEEYHESK</sequence>
<dbReference type="GO" id="GO:0050660">
    <property type="term" value="F:flavin adenine dinucleotide binding"/>
    <property type="evidence" value="ECO:0007669"/>
    <property type="project" value="TreeGrafter"/>
</dbReference>
<dbReference type="EMBL" id="JAEKPD010000013">
    <property type="protein sequence ID" value="MBJ3763664.1"/>
    <property type="molecule type" value="Genomic_DNA"/>
</dbReference>
<dbReference type="GO" id="GO:0005829">
    <property type="term" value="C:cytosol"/>
    <property type="evidence" value="ECO:0007669"/>
    <property type="project" value="TreeGrafter"/>
</dbReference>
<dbReference type="InterPro" id="IPR002937">
    <property type="entry name" value="Amino_oxidase"/>
</dbReference>
<dbReference type="PANTHER" id="PTHR21197:SF0">
    <property type="entry name" value="UDP-GALACTOPYRANOSE MUTASE"/>
    <property type="match status" value="1"/>
</dbReference>
<dbReference type="GO" id="GO:0016491">
    <property type="term" value="F:oxidoreductase activity"/>
    <property type="evidence" value="ECO:0007669"/>
    <property type="project" value="InterPro"/>
</dbReference>
<dbReference type="InterPro" id="IPR036188">
    <property type="entry name" value="FAD/NAD-bd_sf"/>
</dbReference>
<dbReference type="Proteomes" id="UP000642488">
    <property type="component" value="Unassembled WGS sequence"/>
</dbReference>
<dbReference type="NCBIfam" id="NF005548">
    <property type="entry name" value="PRK07208.1-4"/>
    <property type="match status" value="1"/>
</dbReference>
<keyword evidence="3" id="KW-1185">Reference proteome</keyword>
<dbReference type="PANTHER" id="PTHR21197">
    <property type="entry name" value="UDP-GALACTOPYRANOSE MUTASE"/>
    <property type="match status" value="1"/>
</dbReference>
<organism evidence="2 3">
    <name type="scientific">Palleronia pontilimi</name>
    <dbReference type="NCBI Taxonomy" id="1964209"/>
    <lineage>
        <taxon>Bacteria</taxon>
        <taxon>Pseudomonadati</taxon>
        <taxon>Pseudomonadota</taxon>
        <taxon>Alphaproteobacteria</taxon>
        <taxon>Rhodobacterales</taxon>
        <taxon>Roseobacteraceae</taxon>
        <taxon>Palleronia</taxon>
    </lineage>
</organism>
<feature type="domain" description="Amine oxidase" evidence="1">
    <location>
        <begin position="14"/>
        <end position="353"/>
    </location>
</feature>
<dbReference type="SUPFAM" id="SSF51905">
    <property type="entry name" value="FAD/NAD(P)-binding domain"/>
    <property type="match status" value="1"/>
</dbReference>
<accession>A0A934IKI6</accession>
<evidence type="ECO:0000313" key="2">
    <source>
        <dbReference type="EMBL" id="MBJ3763664.1"/>
    </source>
</evidence>
<name>A0A934IKI6_9RHOB</name>
<gene>
    <name evidence="2" type="ORF">ILP92_12980</name>
</gene>
<proteinExistence type="predicted"/>
<evidence type="ECO:0000313" key="3">
    <source>
        <dbReference type="Proteomes" id="UP000642488"/>
    </source>
</evidence>
<dbReference type="Gene3D" id="3.50.50.60">
    <property type="entry name" value="FAD/NAD(P)-binding domain"/>
    <property type="match status" value="2"/>
</dbReference>